<evidence type="ECO:0000313" key="4">
    <source>
        <dbReference type="Proteomes" id="UP001064632"/>
    </source>
</evidence>
<dbReference type="PROSITE" id="PS51662">
    <property type="entry name" value="BP_PHYTASE"/>
    <property type="match status" value="2"/>
</dbReference>
<evidence type="ECO:0000259" key="2">
    <source>
        <dbReference type="PROSITE" id="PS51662"/>
    </source>
</evidence>
<organism evidence="3 4">
    <name type="scientific">Tahibacter amnicola</name>
    <dbReference type="NCBI Taxonomy" id="2976241"/>
    <lineage>
        <taxon>Bacteria</taxon>
        <taxon>Pseudomonadati</taxon>
        <taxon>Pseudomonadota</taxon>
        <taxon>Gammaproteobacteria</taxon>
        <taxon>Lysobacterales</taxon>
        <taxon>Rhodanobacteraceae</taxon>
        <taxon>Tahibacter</taxon>
    </lineage>
</organism>
<dbReference type="RefSeq" id="WP_261696643.1">
    <property type="nucleotide sequence ID" value="NZ_CP104694.1"/>
</dbReference>
<sequence length="616" mass="65966">MNKRTIIHSLCGLVLCAIGAMDMARASATLLPPAGAEEVVAAGGGWLVREARAVRLIDAHGKEQAVLRVRGEHLDARSTKDGLFAVVMNADTQQVQMLDVLPASGRWTIRDPLSITTVMVETLCLYRDGRNVDHLVVIGKDGLSEEWLLGDRPVLFRRLALPAGAEHCAVDDATGTLFVGEAGVGIWAYDIASERAPQRRPVLLRKPWGTLEGDAGPLVTLPGGLAVADDAAGIIRVLRETSDGWGAEASIRTSGPVDALLAHPVGESIDILAASGSATPWQRYSRPWKAPSTTAAAMATVTPRAQTDPVARLGDAADDPAIWVHPTQPRLSRVLGTDKKQGLLVFNLAGSLLRTLDVGRLNNVDLRQRVRFGKAQYDLAVATHRDDHSLVVFGIDAEGLVQELHRIPTGLRDIYGVCLYAPPGGGLQVVANDKDGSVRQFAVTRRNGRWGGTLLRQFELESQPEGCVVDDVRGRLFIGEEKRGVWALAADGKAPARPVLILPVGDILRADVEGMAIHHGAKPYLVVSSQGNNSYVVLDAMAPYAVRGTFGIALDHQRVIDGTSETDGLDVTAAALGEDYTQGLLVVQDGFKRLPDGPQNFKYVAWADVVKALGLP</sequence>
<gene>
    <name evidence="3" type="ORF">N4264_08680</name>
</gene>
<dbReference type="InterPro" id="IPR011042">
    <property type="entry name" value="6-blade_b-propeller_TolB-like"/>
</dbReference>
<dbReference type="EMBL" id="CP104694">
    <property type="protein sequence ID" value="UXI69690.1"/>
    <property type="molecule type" value="Genomic_DNA"/>
</dbReference>
<dbReference type="InterPro" id="IPR003431">
    <property type="entry name" value="B-propeller_Phytase"/>
</dbReference>
<dbReference type="SUPFAM" id="SSF50956">
    <property type="entry name" value="Thermostable phytase (3-phytase)"/>
    <property type="match status" value="2"/>
</dbReference>
<dbReference type="Proteomes" id="UP001064632">
    <property type="component" value="Chromosome"/>
</dbReference>
<feature type="domain" description="BPP" evidence="2">
    <location>
        <begin position="291"/>
        <end position="613"/>
    </location>
</feature>
<keyword evidence="4" id="KW-1185">Reference proteome</keyword>
<proteinExistence type="predicted"/>
<evidence type="ECO:0000256" key="1">
    <source>
        <dbReference type="SAM" id="SignalP"/>
    </source>
</evidence>
<accession>A0ABY6BIM2</accession>
<evidence type="ECO:0000313" key="3">
    <source>
        <dbReference type="EMBL" id="UXI69690.1"/>
    </source>
</evidence>
<feature type="domain" description="BPP" evidence="2">
    <location>
        <begin position="20"/>
        <end position="288"/>
    </location>
</feature>
<reference evidence="3" key="1">
    <citation type="submission" date="2022-09" db="EMBL/GenBank/DDBJ databases">
        <title>Tahibacter sp. nov., isolated from a fresh water.</title>
        <authorList>
            <person name="Baek J.H."/>
            <person name="Lee J.K."/>
            <person name="Kim J.M."/>
            <person name="Jeon C.O."/>
        </authorList>
    </citation>
    <scope>NUCLEOTIDE SEQUENCE</scope>
    <source>
        <strain evidence="3">W38</strain>
    </source>
</reference>
<keyword evidence="1" id="KW-0732">Signal</keyword>
<feature type="signal peptide" evidence="1">
    <location>
        <begin position="1"/>
        <end position="26"/>
    </location>
</feature>
<name>A0ABY6BIM2_9GAMM</name>
<dbReference type="Pfam" id="PF02333">
    <property type="entry name" value="Phytase"/>
    <property type="match status" value="1"/>
</dbReference>
<protein>
    <submittedName>
        <fullName evidence="3">Phytase</fullName>
    </submittedName>
</protein>
<feature type="chain" id="PRO_5047115656" evidence="1">
    <location>
        <begin position="27"/>
        <end position="616"/>
    </location>
</feature>
<dbReference type="Gene3D" id="2.120.10.30">
    <property type="entry name" value="TolB, C-terminal domain"/>
    <property type="match status" value="2"/>
</dbReference>